<dbReference type="InterPro" id="IPR023231">
    <property type="entry name" value="GSKIP_dom_sf"/>
</dbReference>
<keyword evidence="4" id="KW-1185">Reference proteome</keyword>
<accession>A0A183F0L3</accession>
<dbReference type="AlphaFoldDB" id="A0A183F0L3"/>
<dbReference type="InterPro" id="IPR007967">
    <property type="entry name" value="GSKIP_dom"/>
</dbReference>
<evidence type="ECO:0000256" key="1">
    <source>
        <dbReference type="ARBA" id="ARBA00009571"/>
    </source>
</evidence>
<dbReference type="GO" id="GO:0019207">
    <property type="term" value="F:kinase regulator activity"/>
    <property type="evidence" value="ECO:0007669"/>
    <property type="project" value="TreeGrafter"/>
</dbReference>
<evidence type="ECO:0000313" key="3">
    <source>
        <dbReference type="EMBL" id="VDN49426.1"/>
    </source>
</evidence>
<organism evidence="5">
    <name type="scientific">Gongylonema pulchrum</name>
    <dbReference type="NCBI Taxonomy" id="637853"/>
    <lineage>
        <taxon>Eukaryota</taxon>
        <taxon>Metazoa</taxon>
        <taxon>Ecdysozoa</taxon>
        <taxon>Nematoda</taxon>
        <taxon>Chromadorea</taxon>
        <taxon>Rhabditida</taxon>
        <taxon>Spirurina</taxon>
        <taxon>Spiruromorpha</taxon>
        <taxon>Spiruroidea</taxon>
        <taxon>Gongylonematidae</taxon>
        <taxon>Gongylonema</taxon>
    </lineage>
</organism>
<name>A0A183F0L3_9BILA</name>
<dbReference type="Proteomes" id="UP000271098">
    <property type="component" value="Unassembled WGS sequence"/>
</dbReference>
<sequence length="78" mass="8967">MLSDSSYCVELTRRGWRIASDQHDCMNGDYRQLDLYTHYFETIYQLLNVVSPEFRKQFAGKLSSKLSALTNGVPGRST</sequence>
<reference evidence="3 4" key="2">
    <citation type="submission" date="2018-11" db="EMBL/GenBank/DDBJ databases">
        <authorList>
            <consortium name="Pathogen Informatics"/>
        </authorList>
    </citation>
    <scope>NUCLEOTIDE SEQUENCE [LARGE SCALE GENOMIC DNA]</scope>
</reference>
<dbReference type="InterPro" id="IPR037395">
    <property type="entry name" value="GSKIP"/>
</dbReference>
<dbReference type="PANTHER" id="PTHR12490">
    <property type="entry name" value="GSK3B-INTERACTING PROTEIN"/>
    <property type="match status" value="1"/>
</dbReference>
<evidence type="ECO:0000313" key="5">
    <source>
        <dbReference type="WBParaSite" id="GPUH_0002678401-mRNA-1"/>
    </source>
</evidence>
<comment type="similarity">
    <text evidence="1">Belongs to the GSKIP family.</text>
</comment>
<dbReference type="EMBL" id="UYRT01113694">
    <property type="protein sequence ID" value="VDN49426.1"/>
    <property type="molecule type" value="Genomic_DNA"/>
</dbReference>
<dbReference type="GO" id="GO:0060828">
    <property type="term" value="P:regulation of canonical Wnt signaling pathway"/>
    <property type="evidence" value="ECO:0007669"/>
    <property type="project" value="InterPro"/>
</dbReference>
<dbReference type="GO" id="GO:0005737">
    <property type="term" value="C:cytoplasm"/>
    <property type="evidence" value="ECO:0007669"/>
    <property type="project" value="TreeGrafter"/>
</dbReference>
<protein>
    <submittedName>
        <fullName evidence="5">DUF727 domain-containing protein</fullName>
    </submittedName>
</protein>
<evidence type="ECO:0000259" key="2">
    <source>
        <dbReference type="Pfam" id="PF05303"/>
    </source>
</evidence>
<dbReference type="WBParaSite" id="GPUH_0002678401-mRNA-1">
    <property type="protein sequence ID" value="GPUH_0002678401-mRNA-1"/>
    <property type="gene ID" value="GPUH_0002678401"/>
</dbReference>
<dbReference type="Pfam" id="PF05303">
    <property type="entry name" value="GSKIP_dom"/>
    <property type="match status" value="1"/>
</dbReference>
<proteinExistence type="inferred from homology"/>
<dbReference type="Gene3D" id="3.30.2280.10">
    <property type="entry name" value="Hypothetical protein (hspc210)"/>
    <property type="match status" value="1"/>
</dbReference>
<dbReference type="PANTHER" id="PTHR12490:SF4">
    <property type="entry name" value="GSK3B-INTERACTING PROTEIN"/>
    <property type="match status" value="1"/>
</dbReference>
<reference evidence="5" key="1">
    <citation type="submission" date="2016-06" db="UniProtKB">
        <authorList>
            <consortium name="WormBaseParasite"/>
        </authorList>
    </citation>
    <scope>IDENTIFICATION</scope>
</reference>
<dbReference type="SUPFAM" id="SSF103107">
    <property type="entry name" value="Hypothetical protein c14orf129, hspc210"/>
    <property type="match status" value="1"/>
</dbReference>
<dbReference type="GO" id="GO:0051018">
    <property type="term" value="F:protein kinase A binding"/>
    <property type="evidence" value="ECO:0007669"/>
    <property type="project" value="TreeGrafter"/>
</dbReference>
<feature type="domain" description="GSKIP" evidence="2">
    <location>
        <begin position="5"/>
        <end position="69"/>
    </location>
</feature>
<dbReference type="OrthoDB" id="5804279at2759"/>
<gene>
    <name evidence="3" type="ORF">GPUH_LOCUS26755</name>
</gene>
<evidence type="ECO:0000313" key="4">
    <source>
        <dbReference type="Proteomes" id="UP000271098"/>
    </source>
</evidence>